<dbReference type="EMBL" id="CABFNQ020000553">
    <property type="protein sequence ID" value="CAH0019360.1"/>
    <property type="molecule type" value="Genomic_DNA"/>
</dbReference>
<sequence length="73" mass="8997">MDVPTERPNGHDSIESQYHRREDRKPDHNYLRDQRGGRFDAFQETAYLFLMTKIIWRYRSLSNFPMFGREIRF</sequence>
<keyword evidence="3" id="KW-1185">Reference proteome</keyword>
<proteinExistence type="predicted"/>
<feature type="region of interest" description="Disordered" evidence="1">
    <location>
        <begin position="1"/>
        <end position="34"/>
    </location>
</feature>
<reference evidence="2" key="1">
    <citation type="submission" date="2021-10" db="EMBL/GenBank/DDBJ databases">
        <authorList>
            <person name="Piombo E."/>
        </authorList>
    </citation>
    <scope>NUCLEOTIDE SEQUENCE</scope>
</reference>
<organism evidence="2 3">
    <name type="scientific">Clonostachys rhizophaga</name>
    <dbReference type="NCBI Taxonomy" id="160324"/>
    <lineage>
        <taxon>Eukaryota</taxon>
        <taxon>Fungi</taxon>
        <taxon>Dikarya</taxon>
        <taxon>Ascomycota</taxon>
        <taxon>Pezizomycotina</taxon>
        <taxon>Sordariomycetes</taxon>
        <taxon>Hypocreomycetidae</taxon>
        <taxon>Hypocreales</taxon>
        <taxon>Bionectriaceae</taxon>
        <taxon>Clonostachys</taxon>
    </lineage>
</organism>
<dbReference type="Proteomes" id="UP000696573">
    <property type="component" value="Unassembled WGS sequence"/>
</dbReference>
<evidence type="ECO:0000256" key="1">
    <source>
        <dbReference type="SAM" id="MobiDB-lite"/>
    </source>
</evidence>
<gene>
    <name evidence="2" type="ORF">CRHIZ90672A_00012514</name>
</gene>
<feature type="non-terminal residue" evidence="2">
    <location>
        <position position="1"/>
    </location>
</feature>
<name>A0A9N9YIM6_9HYPO</name>
<accession>A0A9N9YIM6</accession>
<dbReference type="AlphaFoldDB" id="A0A9N9YIM6"/>
<comment type="caution">
    <text evidence="2">The sequence shown here is derived from an EMBL/GenBank/DDBJ whole genome shotgun (WGS) entry which is preliminary data.</text>
</comment>
<evidence type="ECO:0000313" key="2">
    <source>
        <dbReference type="EMBL" id="CAH0019360.1"/>
    </source>
</evidence>
<evidence type="ECO:0000313" key="3">
    <source>
        <dbReference type="Proteomes" id="UP000696573"/>
    </source>
</evidence>
<protein>
    <submittedName>
        <fullName evidence="2">Uncharacterized protein</fullName>
    </submittedName>
</protein>